<reference evidence="2" key="1">
    <citation type="submission" date="2023-01" db="EMBL/GenBank/DDBJ databases">
        <title>Sulfurovum sp. XTW-4 genome assembly.</title>
        <authorList>
            <person name="Wang J."/>
        </authorList>
    </citation>
    <scope>NUCLEOTIDE SEQUENCE</scope>
    <source>
        <strain evidence="2">XTW-4</strain>
    </source>
</reference>
<keyword evidence="1" id="KW-0732">Signal</keyword>
<keyword evidence="3" id="KW-1185">Reference proteome</keyword>
<dbReference type="Pfam" id="PF13899">
    <property type="entry name" value="Thioredoxin_7"/>
    <property type="match status" value="1"/>
</dbReference>
<dbReference type="InterPro" id="IPR036249">
    <property type="entry name" value="Thioredoxin-like_sf"/>
</dbReference>
<dbReference type="PANTHER" id="PTHR15337:SF11">
    <property type="entry name" value="THIOREDOXIN DOMAIN-CONTAINING PROTEIN"/>
    <property type="match status" value="1"/>
</dbReference>
<dbReference type="Gene3D" id="3.40.30.10">
    <property type="entry name" value="Glutaredoxin"/>
    <property type="match status" value="1"/>
</dbReference>
<dbReference type="Proteomes" id="UP001169066">
    <property type="component" value="Unassembled WGS sequence"/>
</dbReference>
<dbReference type="SUPFAM" id="SSF52833">
    <property type="entry name" value="Thioredoxin-like"/>
    <property type="match status" value="1"/>
</dbReference>
<comment type="caution">
    <text evidence="2">The sequence shown here is derived from an EMBL/GenBank/DDBJ whole genome shotgun (WGS) entry which is preliminary data.</text>
</comment>
<dbReference type="InterPro" id="IPR051099">
    <property type="entry name" value="AGR/TXD"/>
</dbReference>
<dbReference type="RefSeq" id="WP_289402090.1">
    <property type="nucleotide sequence ID" value="NZ_JAQIBC010000005.1"/>
</dbReference>
<organism evidence="2 3">
    <name type="scientific">Sulfurovum xiamenensis</name>
    <dbReference type="NCBI Taxonomy" id="3019066"/>
    <lineage>
        <taxon>Bacteria</taxon>
        <taxon>Pseudomonadati</taxon>
        <taxon>Campylobacterota</taxon>
        <taxon>Epsilonproteobacteria</taxon>
        <taxon>Campylobacterales</taxon>
        <taxon>Sulfurovaceae</taxon>
        <taxon>Sulfurovum</taxon>
    </lineage>
</organism>
<evidence type="ECO:0000256" key="1">
    <source>
        <dbReference type="ARBA" id="ARBA00022729"/>
    </source>
</evidence>
<dbReference type="PANTHER" id="PTHR15337">
    <property type="entry name" value="ANTERIOR GRADIENT PROTEIN-RELATED"/>
    <property type="match status" value="1"/>
</dbReference>
<sequence length="127" mass="14752">MNKIVLGVLLFSSLLFSVEWSKDLETAFATAKKEHKNIMVLVEGENCRWCKKLKHRTLADEAVEKRLEKFVTVKVMREDAFAMSELPEVKGVPTIFFMNEDKVISDEILGYVDVEDMIYYINDIEKK</sequence>
<dbReference type="EMBL" id="JAQIBC010000005">
    <property type="protein sequence ID" value="MDM5264160.1"/>
    <property type="molecule type" value="Genomic_DNA"/>
</dbReference>
<gene>
    <name evidence="2" type="ORF">PF327_08140</name>
</gene>
<proteinExistence type="predicted"/>
<accession>A0ABT7QSV0</accession>
<name>A0ABT7QSV0_9BACT</name>
<protein>
    <submittedName>
        <fullName evidence="2">Thioredoxin family protein</fullName>
    </submittedName>
</protein>
<evidence type="ECO:0000313" key="3">
    <source>
        <dbReference type="Proteomes" id="UP001169066"/>
    </source>
</evidence>
<evidence type="ECO:0000313" key="2">
    <source>
        <dbReference type="EMBL" id="MDM5264160.1"/>
    </source>
</evidence>